<keyword evidence="4 11" id="KW-0963">Cytoplasm</keyword>
<feature type="active site" evidence="11">
    <location>
        <position position="211"/>
    </location>
</feature>
<evidence type="ECO:0000256" key="1">
    <source>
        <dbReference type="ARBA" id="ARBA00004496"/>
    </source>
</evidence>
<feature type="domain" description="Core-binding (CB)" evidence="14">
    <location>
        <begin position="32"/>
        <end position="123"/>
    </location>
</feature>
<dbReference type="HAMAP" id="MF_01808">
    <property type="entry name" value="Recomb_XerC_XerD"/>
    <property type="match status" value="1"/>
</dbReference>
<evidence type="ECO:0000256" key="12">
    <source>
        <dbReference type="SAM" id="MobiDB-lite"/>
    </source>
</evidence>
<dbReference type="PANTHER" id="PTHR30349:SF81">
    <property type="entry name" value="TYROSINE RECOMBINASE XERC"/>
    <property type="match status" value="1"/>
</dbReference>
<dbReference type="InterPro" id="IPR004107">
    <property type="entry name" value="Integrase_SAM-like_N"/>
</dbReference>
<comment type="subunit">
    <text evidence="11">Forms a cyclic heterotetrameric complex composed of two molecules of XerC and two molecules of XerD.</text>
</comment>
<feature type="region of interest" description="Disordered" evidence="12">
    <location>
        <begin position="1"/>
        <end position="25"/>
    </location>
</feature>
<feature type="active site" evidence="11">
    <location>
        <position position="187"/>
    </location>
</feature>
<protein>
    <recommendedName>
        <fullName evidence="3 11">Tyrosine recombinase XerD</fullName>
    </recommendedName>
</protein>
<accession>A0ABN4CEQ7</accession>
<evidence type="ECO:0000256" key="5">
    <source>
        <dbReference type="ARBA" id="ARBA00022618"/>
    </source>
</evidence>
<dbReference type="Gene3D" id="1.10.443.10">
    <property type="entry name" value="Intergrase catalytic core"/>
    <property type="match status" value="1"/>
</dbReference>
<gene>
    <name evidence="11 15" type="primary">xerD</name>
    <name evidence="15" type="ORF">CCASEI_07685</name>
</gene>
<dbReference type="PROSITE" id="PS51900">
    <property type="entry name" value="CB"/>
    <property type="match status" value="1"/>
</dbReference>
<keyword evidence="7 11" id="KW-0229">DNA integration</keyword>
<dbReference type="EMBL" id="CP004350">
    <property type="protein sequence ID" value="AHI20108.1"/>
    <property type="molecule type" value="Genomic_DNA"/>
</dbReference>
<evidence type="ECO:0000256" key="2">
    <source>
        <dbReference type="ARBA" id="ARBA00010450"/>
    </source>
</evidence>
<dbReference type="InterPro" id="IPR002104">
    <property type="entry name" value="Integrase_catalytic"/>
</dbReference>
<dbReference type="GeneID" id="82877682"/>
<comment type="function">
    <text evidence="11">Site-specific tyrosine recombinase, which acts by catalyzing the cutting and rejoining of the recombining DNA molecules. The XerC-XerD complex is essential to convert dimers of the bacterial chromosome into monomers to permit their segregation at cell division. It also contributes to the segregational stability of plasmids.</text>
</comment>
<dbReference type="InterPro" id="IPR050090">
    <property type="entry name" value="Tyrosine_recombinase_XerCD"/>
</dbReference>
<dbReference type="HAMAP" id="MF_01807">
    <property type="entry name" value="Recomb_XerD"/>
    <property type="match status" value="1"/>
</dbReference>
<evidence type="ECO:0000256" key="7">
    <source>
        <dbReference type="ARBA" id="ARBA00022908"/>
    </source>
</evidence>
<feature type="domain" description="Tyr recombinase" evidence="13">
    <location>
        <begin position="144"/>
        <end position="329"/>
    </location>
</feature>
<keyword evidence="5 11" id="KW-0132">Cell division</keyword>
<dbReference type="Gene3D" id="1.10.150.130">
    <property type="match status" value="1"/>
</dbReference>
<proteinExistence type="inferred from homology"/>
<feature type="active site" evidence="11">
    <location>
        <position position="307"/>
    </location>
</feature>
<feature type="active site" evidence="11">
    <location>
        <position position="281"/>
    </location>
</feature>
<dbReference type="Pfam" id="PF02899">
    <property type="entry name" value="Phage_int_SAM_1"/>
    <property type="match status" value="1"/>
</dbReference>
<feature type="active site" evidence="11">
    <location>
        <position position="284"/>
    </location>
</feature>
<evidence type="ECO:0000256" key="3">
    <source>
        <dbReference type="ARBA" id="ARBA00015810"/>
    </source>
</evidence>
<evidence type="ECO:0000256" key="11">
    <source>
        <dbReference type="HAMAP-Rule" id="MF_01807"/>
    </source>
</evidence>
<dbReference type="InterPro" id="IPR010998">
    <property type="entry name" value="Integrase_recombinase_N"/>
</dbReference>
<name>A0ABN4CEQ7_9CORY</name>
<keyword evidence="8 11" id="KW-0238">DNA-binding</keyword>
<comment type="similarity">
    <text evidence="2 11">Belongs to the 'phage' integrase family. XerD subfamily.</text>
</comment>
<evidence type="ECO:0000256" key="8">
    <source>
        <dbReference type="ARBA" id="ARBA00023125"/>
    </source>
</evidence>
<dbReference type="CDD" id="cd00798">
    <property type="entry name" value="INT_XerDC_C"/>
    <property type="match status" value="1"/>
</dbReference>
<keyword evidence="10 11" id="KW-0131">Cell cycle</keyword>
<feature type="compositionally biased region" description="Low complexity" evidence="12">
    <location>
        <begin position="1"/>
        <end position="22"/>
    </location>
</feature>
<reference evidence="16" key="1">
    <citation type="submission" date="2013-02" db="EMBL/GenBank/DDBJ databases">
        <title>The complete genome sequence of Corynebacterium casei LMG S-19264 (=DSM 44701).</title>
        <authorList>
            <person name="Ruckert C."/>
            <person name="Albersmeier A."/>
            <person name="Kalinowski J."/>
        </authorList>
    </citation>
    <scope>NUCLEOTIDE SEQUENCE [LARGE SCALE GENOMIC DNA]</scope>
    <source>
        <strain evidence="16">LMG S-19264</strain>
    </source>
</reference>
<dbReference type="InterPro" id="IPR013762">
    <property type="entry name" value="Integrase-like_cat_sf"/>
</dbReference>
<dbReference type="InterPro" id="IPR011932">
    <property type="entry name" value="Recomb_XerD"/>
</dbReference>
<dbReference type="NCBIfam" id="NF001399">
    <property type="entry name" value="PRK00283.1"/>
    <property type="match status" value="1"/>
</dbReference>
<dbReference type="RefSeq" id="WP_006821594.1">
    <property type="nucleotide sequence ID" value="NZ_CP004350.1"/>
</dbReference>
<evidence type="ECO:0000259" key="14">
    <source>
        <dbReference type="PROSITE" id="PS51900"/>
    </source>
</evidence>
<dbReference type="NCBIfam" id="TIGR02225">
    <property type="entry name" value="recomb_XerD"/>
    <property type="match status" value="1"/>
</dbReference>
<dbReference type="Pfam" id="PF00589">
    <property type="entry name" value="Phage_integrase"/>
    <property type="match status" value="1"/>
</dbReference>
<evidence type="ECO:0000256" key="4">
    <source>
        <dbReference type="ARBA" id="ARBA00022490"/>
    </source>
</evidence>
<dbReference type="PROSITE" id="PS51898">
    <property type="entry name" value="TYR_RECOMBINASE"/>
    <property type="match status" value="1"/>
</dbReference>
<keyword evidence="6 11" id="KW-0159">Chromosome partition</keyword>
<evidence type="ECO:0000313" key="16">
    <source>
        <dbReference type="Proteomes" id="UP000019226"/>
    </source>
</evidence>
<evidence type="ECO:0000256" key="9">
    <source>
        <dbReference type="ARBA" id="ARBA00023172"/>
    </source>
</evidence>
<feature type="active site" description="O-(3'-phospho-DNA)-tyrosine intermediate" evidence="11">
    <location>
        <position position="316"/>
    </location>
</feature>
<evidence type="ECO:0000313" key="15">
    <source>
        <dbReference type="EMBL" id="AHI20108.1"/>
    </source>
</evidence>
<evidence type="ECO:0000256" key="6">
    <source>
        <dbReference type="ARBA" id="ARBA00022829"/>
    </source>
</evidence>
<organism evidence="15 16">
    <name type="scientific">Corynebacterium casei LMG S-19264</name>
    <dbReference type="NCBI Taxonomy" id="1285583"/>
    <lineage>
        <taxon>Bacteria</taxon>
        <taxon>Bacillati</taxon>
        <taxon>Actinomycetota</taxon>
        <taxon>Actinomycetes</taxon>
        <taxon>Mycobacteriales</taxon>
        <taxon>Corynebacteriaceae</taxon>
        <taxon>Corynebacterium</taxon>
    </lineage>
</organism>
<dbReference type="PANTHER" id="PTHR30349">
    <property type="entry name" value="PHAGE INTEGRASE-RELATED"/>
    <property type="match status" value="1"/>
</dbReference>
<dbReference type="InterPro" id="IPR023009">
    <property type="entry name" value="Tyrosine_recombinase_XerC/XerD"/>
</dbReference>
<sequence length="335" mass="35740">MSSSTISGASGAAGHSGNSGISGIAGGTEPAPELVTLAQGWLDHLAVEKGSSPNTVSNYRRDLKRYVHWLAAAGVTSLRDVTTQHLEAYVADLRRGWEGQKPLSGASTSRALIVARGLHKFALSEGDINVDVAADVAPPSPAKHLPDTLTVEEVTALIDAVPTGEYATAVDIRDKALLEMLYGTGARISELLDLVVDDVADGPDILTVTGKGSKQRLVPMGSHARKAIEDYLVRSRPQMSRGKTHALFLNTLGKPLSRQSAWAVIQQAVERAKVGKKVSPHTLRHSFATHLLQGGADVRTVQELLGHSSVTTTQIYTHVTADSLREVWRVAHPRA</sequence>
<dbReference type="InterPro" id="IPR044068">
    <property type="entry name" value="CB"/>
</dbReference>
<dbReference type="SUPFAM" id="SSF56349">
    <property type="entry name" value="DNA breaking-rejoining enzymes"/>
    <property type="match status" value="1"/>
</dbReference>
<evidence type="ECO:0000259" key="13">
    <source>
        <dbReference type="PROSITE" id="PS51898"/>
    </source>
</evidence>
<comment type="subcellular location">
    <subcellularLocation>
        <location evidence="1 11">Cytoplasm</location>
    </subcellularLocation>
</comment>
<dbReference type="Proteomes" id="UP000019226">
    <property type="component" value="Chromosome"/>
</dbReference>
<evidence type="ECO:0000256" key="10">
    <source>
        <dbReference type="ARBA" id="ARBA00023306"/>
    </source>
</evidence>
<keyword evidence="16" id="KW-1185">Reference proteome</keyword>
<keyword evidence="9 11" id="KW-0233">DNA recombination</keyword>
<dbReference type="InterPro" id="IPR011010">
    <property type="entry name" value="DNA_brk_join_enz"/>
</dbReference>